<evidence type="ECO:0000259" key="4">
    <source>
        <dbReference type="PROSITE" id="PS50043"/>
    </source>
</evidence>
<evidence type="ECO:0000256" key="3">
    <source>
        <dbReference type="ARBA" id="ARBA00023163"/>
    </source>
</evidence>
<dbReference type="SUPFAM" id="SSF46894">
    <property type="entry name" value="C-terminal effector domain of the bipartite response regulators"/>
    <property type="match status" value="1"/>
</dbReference>
<organism evidence="5 6">
    <name type="scientific">Renibacterium salmoninarum (strain ATCC 33209 / DSM 20767 / JCM 11484 / NBRC 15589 / NCIMB 2235)</name>
    <dbReference type="NCBI Taxonomy" id="288705"/>
    <lineage>
        <taxon>Bacteria</taxon>
        <taxon>Bacillati</taxon>
        <taxon>Actinomycetota</taxon>
        <taxon>Actinomycetes</taxon>
        <taxon>Micrococcales</taxon>
        <taxon>Micrococcaceae</taxon>
        <taxon>Renibacterium</taxon>
    </lineage>
</organism>
<evidence type="ECO:0000256" key="1">
    <source>
        <dbReference type="ARBA" id="ARBA00023015"/>
    </source>
</evidence>
<dbReference type="PROSITE" id="PS50043">
    <property type="entry name" value="HTH_LUXR_2"/>
    <property type="match status" value="1"/>
</dbReference>
<dbReference type="GO" id="GO:0003677">
    <property type="term" value="F:DNA binding"/>
    <property type="evidence" value="ECO:0007669"/>
    <property type="project" value="UniProtKB-KW"/>
</dbReference>
<dbReference type="HOGENOM" id="CLU_1218946_0_0_11"/>
<dbReference type="SMART" id="SM00421">
    <property type="entry name" value="HTH_LUXR"/>
    <property type="match status" value="1"/>
</dbReference>
<proteinExistence type="predicted"/>
<dbReference type="AlphaFoldDB" id="A9WTC2"/>
<dbReference type="InterPro" id="IPR000792">
    <property type="entry name" value="Tscrpt_reg_LuxR_C"/>
</dbReference>
<dbReference type="STRING" id="288705.RSal33209_2718"/>
<dbReference type="EMBL" id="CP000910">
    <property type="protein sequence ID" value="ABY24443.1"/>
    <property type="molecule type" value="Genomic_DNA"/>
</dbReference>
<protein>
    <submittedName>
        <fullName evidence="5">Transcriptional regulator, LuxR family</fullName>
    </submittedName>
</protein>
<dbReference type="GO" id="GO:0006355">
    <property type="term" value="P:regulation of DNA-templated transcription"/>
    <property type="evidence" value="ECO:0007669"/>
    <property type="project" value="InterPro"/>
</dbReference>
<sequence length="227" mass="24979">MVARGRFAEAKRFLADFELLARKTHSSWAAIAISRCRALAASGDFSLDLFRQAIKIGRELATDYEQGRTVLCFAERLQELGYLSQSDQQRIKAKALFDELSAPAWPERRWGGAEGKKNSRLKRFGKTSPLLSIEVRQLALPVSAAANSLNPTSAVTQRVLEGAELTASLTNGERQVVVHVLAGLRNKEIAALLEVSLRTVETRLTNVYKKTGASSRAHLVSLASETR</sequence>
<dbReference type="PRINTS" id="PR00038">
    <property type="entry name" value="HTHLUXR"/>
</dbReference>
<dbReference type="PANTHER" id="PTHR44688:SF16">
    <property type="entry name" value="DNA-BINDING TRANSCRIPTIONAL ACTIVATOR DEVR_DOSR"/>
    <property type="match status" value="1"/>
</dbReference>
<keyword evidence="2" id="KW-0238">DNA-binding</keyword>
<dbReference type="Pfam" id="PF00196">
    <property type="entry name" value="GerE"/>
    <property type="match status" value="1"/>
</dbReference>
<keyword evidence="3" id="KW-0804">Transcription</keyword>
<dbReference type="PANTHER" id="PTHR44688">
    <property type="entry name" value="DNA-BINDING TRANSCRIPTIONAL ACTIVATOR DEVR_DOSR"/>
    <property type="match status" value="1"/>
</dbReference>
<feature type="domain" description="HTH luxR-type" evidence="4">
    <location>
        <begin position="162"/>
        <end position="227"/>
    </location>
</feature>
<dbReference type="InterPro" id="IPR016032">
    <property type="entry name" value="Sig_transdc_resp-reg_C-effctor"/>
</dbReference>
<evidence type="ECO:0000313" key="6">
    <source>
        <dbReference type="Proteomes" id="UP000002007"/>
    </source>
</evidence>
<accession>A9WTC2</accession>
<reference evidence="6" key="1">
    <citation type="journal article" date="2008" name="J. Bacteriol.">
        <title>Genome sequence of the fish pathogen Renibacterium salmoninarum suggests reductive evolution away from an environmental Arthrobacter ancestor.</title>
        <authorList>
            <person name="Wiens G.D."/>
            <person name="Rockey D.D."/>
            <person name="Wu Z."/>
            <person name="Chang J."/>
            <person name="Levy R."/>
            <person name="Crane S."/>
            <person name="Chen D.S."/>
            <person name="Capri G.R."/>
            <person name="Burnett J.R."/>
            <person name="Sudheesh P.S."/>
            <person name="Schipma M.J."/>
            <person name="Burd H."/>
            <person name="Bhattacharyya A."/>
            <person name="Rhodes L.D."/>
            <person name="Kaul R."/>
            <person name="Strom M.S."/>
        </authorList>
    </citation>
    <scope>NUCLEOTIDE SEQUENCE [LARGE SCALE GENOMIC DNA]</scope>
    <source>
        <strain evidence="6">ATCC 33209 / DSM 20767 / JCM 11484 / NBRC 15589 / NCIMB 2235</strain>
    </source>
</reference>
<dbReference type="Gene3D" id="1.10.10.10">
    <property type="entry name" value="Winged helix-like DNA-binding domain superfamily/Winged helix DNA-binding domain"/>
    <property type="match status" value="1"/>
</dbReference>
<dbReference type="KEGG" id="rsa:RSal33209_2718"/>
<dbReference type="eggNOG" id="COG2197">
    <property type="taxonomic scope" value="Bacteria"/>
</dbReference>
<keyword evidence="6" id="KW-1185">Reference proteome</keyword>
<dbReference type="CDD" id="cd06170">
    <property type="entry name" value="LuxR_C_like"/>
    <property type="match status" value="1"/>
</dbReference>
<name>A9WTC2_RENSM</name>
<dbReference type="PROSITE" id="PS00622">
    <property type="entry name" value="HTH_LUXR_1"/>
    <property type="match status" value="1"/>
</dbReference>
<evidence type="ECO:0000313" key="5">
    <source>
        <dbReference type="EMBL" id="ABY24443.1"/>
    </source>
</evidence>
<gene>
    <name evidence="5" type="ordered locus">RSal33209_2718</name>
</gene>
<keyword evidence="1" id="KW-0805">Transcription regulation</keyword>
<dbReference type="Proteomes" id="UP000002007">
    <property type="component" value="Chromosome"/>
</dbReference>
<dbReference type="InterPro" id="IPR036388">
    <property type="entry name" value="WH-like_DNA-bd_sf"/>
</dbReference>
<evidence type="ECO:0000256" key="2">
    <source>
        <dbReference type="ARBA" id="ARBA00023125"/>
    </source>
</evidence>